<dbReference type="Proteomes" id="UP000198500">
    <property type="component" value="Unassembled WGS sequence"/>
</dbReference>
<protein>
    <recommendedName>
        <fullName evidence="3">Glycosyl transferase family 8</fullName>
    </recommendedName>
</protein>
<evidence type="ECO:0000313" key="1">
    <source>
        <dbReference type="EMBL" id="SDW17279.1"/>
    </source>
</evidence>
<reference evidence="1 2" key="1">
    <citation type="submission" date="2016-10" db="EMBL/GenBank/DDBJ databases">
        <authorList>
            <person name="de Groot N.N."/>
        </authorList>
    </citation>
    <scope>NUCLEOTIDE SEQUENCE [LARGE SCALE GENOMIC DNA]</scope>
    <source>
        <strain evidence="1 2">DSM 19219</strain>
    </source>
</reference>
<gene>
    <name evidence="1" type="ORF">SAMN05443545_101288</name>
</gene>
<keyword evidence="2" id="KW-1185">Reference proteome</keyword>
<accession>A0A1H2RF40</accession>
<dbReference type="RefSeq" id="WP_092567711.1">
    <property type="nucleotide sequence ID" value="NZ_BMXH01000001.1"/>
</dbReference>
<sequence>MDSQNVRRICVLRSGGEYTPAHVQWLAGRVDLLQWLVGKESKLHCLSDVKVRGVPHIPLRHGWPGWWAKMELFRPDLEGDLLYLDLDTVVRGDLQPLIDAAGGRTTMLSDFYWPERPASGLMYIAERDKARVWEAWCRDPAGHMRRRGGRGTLGDQGFLGRVLGDDVQRWQDVAPGQVVSYKAHCRQGVPAGARVVCFHGQPRPWAARDSSRNNWIPPLC</sequence>
<dbReference type="Gene3D" id="3.90.550.10">
    <property type="entry name" value="Spore Coat Polysaccharide Biosynthesis Protein SpsA, Chain A"/>
    <property type="match status" value="1"/>
</dbReference>
<dbReference type="STRING" id="574349.SAMN05443545_101288"/>
<name>A0A1H2RF40_9GAMM</name>
<dbReference type="InterPro" id="IPR029044">
    <property type="entry name" value="Nucleotide-diphossugar_trans"/>
</dbReference>
<proteinExistence type="predicted"/>
<dbReference type="EMBL" id="FNNI01000001">
    <property type="protein sequence ID" value="SDW17279.1"/>
    <property type="molecule type" value="Genomic_DNA"/>
</dbReference>
<evidence type="ECO:0008006" key="3">
    <source>
        <dbReference type="Google" id="ProtNLM"/>
    </source>
</evidence>
<dbReference type="AlphaFoldDB" id="A0A1H2RF40"/>
<dbReference type="OrthoDB" id="564871at2"/>
<organism evidence="1 2">
    <name type="scientific">Aidingimonas halophila</name>
    <dbReference type="NCBI Taxonomy" id="574349"/>
    <lineage>
        <taxon>Bacteria</taxon>
        <taxon>Pseudomonadati</taxon>
        <taxon>Pseudomonadota</taxon>
        <taxon>Gammaproteobacteria</taxon>
        <taxon>Oceanospirillales</taxon>
        <taxon>Halomonadaceae</taxon>
        <taxon>Aidingimonas</taxon>
    </lineage>
</organism>
<dbReference type="SUPFAM" id="SSF53448">
    <property type="entry name" value="Nucleotide-diphospho-sugar transferases"/>
    <property type="match status" value="1"/>
</dbReference>
<evidence type="ECO:0000313" key="2">
    <source>
        <dbReference type="Proteomes" id="UP000198500"/>
    </source>
</evidence>